<dbReference type="InterPro" id="IPR009568">
    <property type="entry name" value="DUF1184"/>
</dbReference>
<accession>A0A8T2C828</accession>
<dbReference type="AlphaFoldDB" id="A0A8T2C828"/>
<evidence type="ECO:0000313" key="2">
    <source>
        <dbReference type="Proteomes" id="UP000694240"/>
    </source>
</evidence>
<evidence type="ECO:0000313" key="1">
    <source>
        <dbReference type="EMBL" id="KAG7593953.1"/>
    </source>
</evidence>
<protein>
    <submittedName>
        <fullName evidence="1">Uncharacterized protein</fullName>
    </submittedName>
</protein>
<dbReference type="EMBL" id="JAEFBK010000006">
    <property type="protein sequence ID" value="KAG7593953.1"/>
    <property type="molecule type" value="Genomic_DNA"/>
</dbReference>
<sequence length="244" mass="28273">MESMSMTHRVVRNNKRLPQSRYSPYILGSVIDTIPYPKDTDLTNEKQKDDAERLGVDLSLFVAEAMFLLSDDIYSMLLFCVKIILKYTGNKERKNPTQVVKILIYVMLYVFETYIKPKNGVYQAGGKSTQLELIKSSTQHFAYLVRSLEHIVLVLENGGSMPPIYFEHYNQELKKLEEKLRSSKDVLEANGFVREAMKSNILHLWKSLFVTLPLIYPKVRIHDMFKPLFNQARQDVCSRLIASL</sequence>
<name>A0A8T2C828_9BRAS</name>
<reference evidence="1 2" key="1">
    <citation type="submission" date="2020-12" db="EMBL/GenBank/DDBJ databases">
        <title>Concerted genomic and epigenomic changes stabilize Arabidopsis allopolyploids.</title>
        <authorList>
            <person name="Chen Z."/>
        </authorList>
    </citation>
    <scope>NUCLEOTIDE SEQUENCE [LARGE SCALE GENOMIC DNA]</scope>
    <source>
        <strain evidence="1">Allo738</strain>
        <tissue evidence="1">Leaf</tissue>
    </source>
</reference>
<dbReference type="InterPro" id="IPR016970">
    <property type="entry name" value="UCP031143"/>
</dbReference>
<keyword evidence="2" id="KW-1185">Reference proteome</keyword>
<feature type="non-terminal residue" evidence="1">
    <location>
        <position position="244"/>
    </location>
</feature>
<dbReference type="Proteomes" id="UP000694240">
    <property type="component" value="Chromosome 6"/>
</dbReference>
<gene>
    <name evidence="1" type="ORF">ISN45_Aa01g027370</name>
</gene>
<dbReference type="PIRSF" id="PIRSF031143">
    <property type="entry name" value="UCP031143"/>
    <property type="match status" value="1"/>
</dbReference>
<proteinExistence type="predicted"/>
<dbReference type="Pfam" id="PF06683">
    <property type="entry name" value="DUF1184"/>
    <property type="match status" value="1"/>
</dbReference>
<comment type="caution">
    <text evidence="1">The sequence shown here is derived from an EMBL/GenBank/DDBJ whole genome shotgun (WGS) entry which is preliminary data.</text>
</comment>
<organism evidence="1 2">
    <name type="scientific">Arabidopsis thaliana x Arabidopsis arenosa</name>
    <dbReference type="NCBI Taxonomy" id="1240361"/>
    <lineage>
        <taxon>Eukaryota</taxon>
        <taxon>Viridiplantae</taxon>
        <taxon>Streptophyta</taxon>
        <taxon>Embryophyta</taxon>
        <taxon>Tracheophyta</taxon>
        <taxon>Spermatophyta</taxon>
        <taxon>Magnoliopsida</taxon>
        <taxon>eudicotyledons</taxon>
        <taxon>Gunneridae</taxon>
        <taxon>Pentapetalae</taxon>
        <taxon>rosids</taxon>
        <taxon>malvids</taxon>
        <taxon>Brassicales</taxon>
        <taxon>Brassicaceae</taxon>
        <taxon>Camelineae</taxon>
        <taxon>Arabidopsis</taxon>
    </lineage>
</organism>